<feature type="transmembrane region" description="Helical" evidence="1">
    <location>
        <begin position="188"/>
        <end position="211"/>
    </location>
</feature>
<keyword evidence="1" id="KW-0472">Membrane</keyword>
<evidence type="ECO:0000313" key="3">
    <source>
        <dbReference type="Proteomes" id="UP000254150"/>
    </source>
</evidence>
<dbReference type="Proteomes" id="UP000254150">
    <property type="component" value="Unassembled WGS sequence"/>
</dbReference>
<gene>
    <name evidence="2" type="ORF">NCTC7807_04664</name>
</gene>
<accession>A0A380P5U4</accession>
<feature type="transmembrane region" description="Helical" evidence="1">
    <location>
        <begin position="217"/>
        <end position="236"/>
    </location>
</feature>
<evidence type="ECO:0000256" key="1">
    <source>
        <dbReference type="SAM" id="Phobius"/>
    </source>
</evidence>
<dbReference type="AlphaFoldDB" id="A0A380P5U4"/>
<sequence length="355" mass="36483">MRTGAGGPSRARGASAAVATPVALSLGLLVVAGCLLGWYVPGALAEEAAYRSAPFCPGAPAPTGSRECLDAVPGTVVAKEPGGGRGSRLPGLRWTTDGRSAPSWVRLEEEGALFSSVSPGDRVRVVRWRGAERAVVAGPLRQETAATPVDGHRLPYAVGLGLVPLGGVFGWVAYGWARRPEGAARASWPVSVPMACGLVLGAVGFFGPLVTDGLLDALLLSAGTAVPVLAAGAWLLRRRRNRPPGPVEVLPRLPGRERCFPGAVVGAVPCEVAGFSTLVAGPEGLAVAAGEEPGAARCRVPGSVAAVRVRPRAHTDARAVRAGAGDWVVECRDGDREVLVVAAREDLPWVLGVLR</sequence>
<evidence type="ECO:0000313" key="2">
    <source>
        <dbReference type="EMBL" id="SUP60593.1"/>
    </source>
</evidence>
<keyword evidence="1" id="KW-1133">Transmembrane helix</keyword>
<dbReference type="RefSeq" id="WP_100454064.1">
    <property type="nucleotide sequence ID" value="NZ_UHID01000007.1"/>
</dbReference>
<dbReference type="GeneID" id="95071058"/>
<dbReference type="EMBL" id="UHID01000007">
    <property type="protein sequence ID" value="SUP60593.1"/>
    <property type="molecule type" value="Genomic_DNA"/>
</dbReference>
<organism evidence="2 3">
    <name type="scientific">Streptomyces griseus</name>
    <dbReference type="NCBI Taxonomy" id="1911"/>
    <lineage>
        <taxon>Bacteria</taxon>
        <taxon>Bacillati</taxon>
        <taxon>Actinomycetota</taxon>
        <taxon>Actinomycetes</taxon>
        <taxon>Kitasatosporales</taxon>
        <taxon>Streptomycetaceae</taxon>
        <taxon>Streptomyces</taxon>
    </lineage>
</organism>
<proteinExistence type="predicted"/>
<feature type="transmembrane region" description="Helical" evidence="1">
    <location>
        <begin position="156"/>
        <end position="176"/>
    </location>
</feature>
<dbReference type="PROSITE" id="PS51257">
    <property type="entry name" value="PROKAR_LIPOPROTEIN"/>
    <property type="match status" value="1"/>
</dbReference>
<feature type="transmembrane region" description="Helical" evidence="1">
    <location>
        <begin position="21"/>
        <end position="40"/>
    </location>
</feature>
<keyword evidence="1" id="KW-0812">Transmembrane</keyword>
<protein>
    <submittedName>
        <fullName evidence="2">Uncharacterized protein</fullName>
    </submittedName>
</protein>
<reference evidence="2 3" key="1">
    <citation type="submission" date="2018-06" db="EMBL/GenBank/DDBJ databases">
        <authorList>
            <consortium name="Pathogen Informatics"/>
            <person name="Doyle S."/>
        </authorList>
    </citation>
    <scope>NUCLEOTIDE SEQUENCE [LARGE SCALE GENOMIC DNA]</scope>
    <source>
        <strain evidence="2 3">NCTC7807</strain>
    </source>
</reference>
<name>A0A380P5U4_STRGR</name>